<dbReference type="EMBL" id="GG738862">
    <property type="protein sequence ID" value="EFC45643.1"/>
    <property type="molecule type" value="Genomic_DNA"/>
</dbReference>
<dbReference type="InParanoid" id="D2VBT3"/>
<dbReference type="AlphaFoldDB" id="D2VBT3"/>
<keyword evidence="3" id="KW-1185">Reference proteome</keyword>
<feature type="region of interest" description="Disordered" evidence="1">
    <location>
        <begin position="127"/>
        <end position="149"/>
    </location>
</feature>
<name>D2VBT3_NAEGR</name>
<evidence type="ECO:0000256" key="1">
    <source>
        <dbReference type="SAM" id="MobiDB-lite"/>
    </source>
</evidence>
<protein>
    <submittedName>
        <fullName evidence="2">Uncharacterized protein</fullName>
    </submittedName>
</protein>
<evidence type="ECO:0000313" key="2">
    <source>
        <dbReference type="EMBL" id="EFC45643.1"/>
    </source>
</evidence>
<gene>
    <name evidence="2" type="ORF">NAEGRDRAFT_79345</name>
</gene>
<dbReference type="RefSeq" id="XP_002678387.1">
    <property type="nucleotide sequence ID" value="XM_002678341.1"/>
</dbReference>
<evidence type="ECO:0000313" key="3">
    <source>
        <dbReference type="Proteomes" id="UP000006671"/>
    </source>
</evidence>
<dbReference type="KEGG" id="ngr:NAEGRDRAFT_79345"/>
<dbReference type="Proteomes" id="UP000006671">
    <property type="component" value="Unassembled WGS sequence"/>
</dbReference>
<sequence>MKISIIDFQSSPSAALKMKTMKDSNNKQTVSNSKIITRTTTTTTNFFDPNSNSSQHQFCSSFTVNKPVQPTTTQSQLTKNMSANGQLAGFRGKTPQRKANSTSPTLSPQQPTVYSHYMLPNVMTNQPAKQTVTSPQPTRPISPPTQHDQQFRWTVTRPNQSTSKIIKSSHQSRKNNQTHMYLSQVPTLVQEQQNNSLLTQMPHNMQQNYAFLESQPSKISKIPTCTSPSKNGQSSIKGCFSLEQTPINENHVNVSEVIPFSTQPHLVNAYHSNSVGNVNSPLSNVGCKPAFRTSISLKEILN</sequence>
<feature type="compositionally biased region" description="Polar residues" evidence="1">
    <location>
        <begin position="97"/>
        <end position="112"/>
    </location>
</feature>
<feature type="compositionally biased region" description="Polar residues" evidence="1">
    <location>
        <begin position="127"/>
        <end position="136"/>
    </location>
</feature>
<accession>D2VBT3</accession>
<dbReference type="GeneID" id="8857494"/>
<feature type="region of interest" description="Disordered" evidence="1">
    <location>
        <begin position="86"/>
        <end position="112"/>
    </location>
</feature>
<reference evidence="2 3" key="1">
    <citation type="journal article" date="2010" name="Cell">
        <title>The genome of Naegleria gruberi illuminates early eukaryotic versatility.</title>
        <authorList>
            <person name="Fritz-Laylin L.K."/>
            <person name="Prochnik S.E."/>
            <person name="Ginger M.L."/>
            <person name="Dacks J.B."/>
            <person name="Carpenter M.L."/>
            <person name="Field M.C."/>
            <person name="Kuo A."/>
            <person name="Paredez A."/>
            <person name="Chapman J."/>
            <person name="Pham J."/>
            <person name="Shu S."/>
            <person name="Neupane R."/>
            <person name="Cipriano M."/>
            <person name="Mancuso J."/>
            <person name="Tu H."/>
            <person name="Salamov A."/>
            <person name="Lindquist E."/>
            <person name="Shapiro H."/>
            <person name="Lucas S."/>
            <person name="Grigoriev I.V."/>
            <person name="Cande W.Z."/>
            <person name="Fulton C."/>
            <person name="Rokhsar D.S."/>
            <person name="Dawson S.C."/>
        </authorList>
    </citation>
    <scope>NUCLEOTIDE SEQUENCE [LARGE SCALE GENOMIC DNA]</scope>
    <source>
        <strain evidence="2 3">NEG-M</strain>
    </source>
</reference>
<organism evidence="3">
    <name type="scientific">Naegleria gruberi</name>
    <name type="common">Amoeba</name>
    <dbReference type="NCBI Taxonomy" id="5762"/>
    <lineage>
        <taxon>Eukaryota</taxon>
        <taxon>Discoba</taxon>
        <taxon>Heterolobosea</taxon>
        <taxon>Tetramitia</taxon>
        <taxon>Eutetramitia</taxon>
        <taxon>Vahlkampfiidae</taxon>
        <taxon>Naegleria</taxon>
    </lineage>
</organism>
<proteinExistence type="predicted"/>
<dbReference type="VEuPathDB" id="AmoebaDB:NAEGRDRAFT_79345"/>